<accession>A0ABQ5FBU7</accession>
<protein>
    <submittedName>
        <fullName evidence="1">Reverse transcriptase domain-containing protein</fullName>
    </submittedName>
</protein>
<keyword evidence="1" id="KW-0548">Nucleotidyltransferase</keyword>
<sequence>MEVSYTPTEKTIQALIHTARSLRTIFRNHKIKVITEGPMEEILKLFEGRGRLEKWATEIRTYDISYVSRKEPKGPLVKKFLGQGEHGLGTPGASREETIPIGKELDPNLTPIPKAWRLYIGKEVVQEGSCIGMILVSFDEMIHSYAIRLNFKASEHSRDCEALLAGLVASGGQGIKDLHVFIDSPTLAAQMEGSYAPAMRQERKYKEEIMDVTAPFHRF</sequence>
<keyword evidence="1" id="KW-0808">Transferase</keyword>
<proteinExistence type="predicted"/>
<dbReference type="EMBL" id="BQNB010017205">
    <property type="protein sequence ID" value="GJT60499.1"/>
    <property type="molecule type" value="Genomic_DNA"/>
</dbReference>
<keyword evidence="1" id="KW-0695">RNA-directed DNA polymerase</keyword>
<comment type="caution">
    <text evidence="1">The sequence shown here is derived from an EMBL/GenBank/DDBJ whole genome shotgun (WGS) entry which is preliminary data.</text>
</comment>
<keyword evidence="2" id="KW-1185">Reference proteome</keyword>
<reference evidence="1" key="1">
    <citation type="journal article" date="2022" name="Int. J. Mol. Sci.">
        <title>Draft Genome of Tanacetum Coccineum: Genomic Comparison of Closely Related Tanacetum-Family Plants.</title>
        <authorList>
            <person name="Yamashiro T."/>
            <person name="Shiraishi A."/>
            <person name="Nakayama K."/>
            <person name="Satake H."/>
        </authorList>
    </citation>
    <scope>NUCLEOTIDE SEQUENCE</scope>
</reference>
<gene>
    <name evidence="1" type="ORF">Tco_1004032</name>
</gene>
<organism evidence="1 2">
    <name type="scientific">Tanacetum coccineum</name>
    <dbReference type="NCBI Taxonomy" id="301880"/>
    <lineage>
        <taxon>Eukaryota</taxon>
        <taxon>Viridiplantae</taxon>
        <taxon>Streptophyta</taxon>
        <taxon>Embryophyta</taxon>
        <taxon>Tracheophyta</taxon>
        <taxon>Spermatophyta</taxon>
        <taxon>Magnoliopsida</taxon>
        <taxon>eudicotyledons</taxon>
        <taxon>Gunneridae</taxon>
        <taxon>Pentapetalae</taxon>
        <taxon>asterids</taxon>
        <taxon>campanulids</taxon>
        <taxon>Asterales</taxon>
        <taxon>Asteraceae</taxon>
        <taxon>Asteroideae</taxon>
        <taxon>Anthemideae</taxon>
        <taxon>Anthemidinae</taxon>
        <taxon>Tanacetum</taxon>
    </lineage>
</organism>
<dbReference type="PANTHER" id="PTHR48475:SF1">
    <property type="entry name" value="RNASE H TYPE-1 DOMAIN-CONTAINING PROTEIN"/>
    <property type="match status" value="1"/>
</dbReference>
<name>A0ABQ5FBU7_9ASTR</name>
<evidence type="ECO:0000313" key="1">
    <source>
        <dbReference type="EMBL" id="GJT60499.1"/>
    </source>
</evidence>
<dbReference type="Proteomes" id="UP001151760">
    <property type="component" value="Unassembled WGS sequence"/>
</dbReference>
<dbReference type="GO" id="GO:0003964">
    <property type="term" value="F:RNA-directed DNA polymerase activity"/>
    <property type="evidence" value="ECO:0007669"/>
    <property type="project" value="UniProtKB-KW"/>
</dbReference>
<evidence type="ECO:0000313" key="2">
    <source>
        <dbReference type="Proteomes" id="UP001151760"/>
    </source>
</evidence>
<dbReference type="PANTHER" id="PTHR48475">
    <property type="entry name" value="RIBONUCLEASE H"/>
    <property type="match status" value="1"/>
</dbReference>
<reference evidence="1" key="2">
    <citation type="submission" date="2022-01" db="EMBL/GenBank/DDBJ databases">
        <authorList>
            <person name="Yamashiro T."/>
            <person name="Shiraishi A."/>
            <person name="Satake H."/>
            <person name="Nakayama K."/>
        </authorList>
    </citation>
    <scope>NUCLEOTIDE SEQUENCE</scope>
</reference>